<organism evidence="3 4">
    <name type="scientific">Candidatus Taylorbacteria bacterium CG11_big_fil_rev_8_21_14_0_20_46_11</name>
    <dbReference type="NCBI Taxonomy" id="1975025"/>
    <lineage>
        <taxon>Bacteria</taxon>
        <taxon>Candidatus Tayloriibacteriota</taxon>
    </lineage>
</organism>
<dbReference type="GO" id="GO:0009052">
    <property type="term" value="P:pentose-phosphate shunt, non-oxidative branch"/>
    <property type="evidence" value="ECO:0007669"/>
    <property type="project" value="TreeGrafter"/>
</dbReference>
<dbReference type="PANTHER" id="PTHR30345:SF0">
    <property type="entry name" value="DNA DAMAGE-REPAIR_TOLERATION PROTEIN DRT102"/>
    <property type="match status" value="1"/>
</dbReference>
<evidence type="ECO:0000313" key="3">
    <source>
        <dbReference type="EMBL" id="PIQ68207.1"/>
    </source>
</evidence>
<name>A0A2H0KAG1_9BACT</name>
<feature type="binding site" evidence="2">
    <location>
        <begin position="67"/>
        <end position="71"/>
    </location>
    <ligand>
        <name>D-ribulose 5-phosphate</name>
        <dbReference type="ChEBI" id="CHEBI:58121"/>
    </ligand>
</feature>
<feature type="binding site" evidence="2">
    <location>
        <position position="112"/>
    </location>
    <ligand>
        <name>D-ribulose 5-phosphate</name>
        <dbReference type="ChEBI" id="CHEBI:58121"/>
    </ligand>
</feature>
<comment type="caution">
    <text evidence="3">The sequence shown here is derived from an EMBL/GenBank/DDBJ whole genome shotgun (WGS) entry which is preliminary data.</text>
</comment>
<dbReference type="PIRSF" id="PIRSF005384">
    <property type="entry name" value="RpiB_LacA_B"/>
    <property type="match status" value="1"/>
</dbReference>
<sequence>MRIYFSGDHAGYKLREELIGYVTGLGHEVIDMGPDHYDPQDDYTDFVFPMARKVAEDAESRGIICAGSGEGEAIVANRVKGVRASVYYGGDLNVIKAIREHNDSTILSLGARFLSLKEAKTAVKLWLETPFSGEERHIRRINKIDAMM</sequence>
<feature type="binding site" evidence="2">
    <location>
        <position position="136"/>
    </location>
    <ligand>
        <name>D-ribulose 5-phosphate</name>
        <dbReference type="ChEBI" id="CHEBI:58121"/>
    </ligand>
</feature>
<dbReference type="GO" id="GO:0004751">
    <property type="term" value="F:ribose-5-phosphate isomerase activity"/>
    <property type="evidence" value="ECO:0007669"/>
    <property type="project" value="TreeGrafter"/>
</dbReference>
<dbReference type="Proteomes" id="UP000229342">
    <property type="component" value="Unassembled WGS sequence"/>
</dbReference>
<feature type="binding site" evidence="2">
    <location>
        <position position="102"/>
    </location>
    <ligand>
        <name>D-ribulose 5-phosphate</name>
        <dbReference type="ChEBI" id="CHEBI:58121"/>
    </ligand>
</feature>
<accession>A0A2H0KAG1</accession>
<dbReference type="NCBIfam" id="NF004051">
    <property type="entry name" value="PRK05571.1"/>
    <property type="match status" value="1"/>
</dbReference>
<dbReference type="InterPro" id="IPR036569">
    <property type="entry name" value="RpiB_LacA_LacB_sf"/>
</dbReference>
<proteinExistence type="inferred from homology"/>
<dbReference type="EMBL" id="PCVG01000072">
    <property type="protein sequence ID" value="PIQ68207.1"/>
    <property type="molecule type" value="Genomic_DNA"/>
</dbReference>
<dbReference type="GO" id="GO:0019316">
    <property type="term" value="P:D-allose catabolic process"/>
    <property type="evidence" value="ECO:0007669"/>
    <property type="project" value="TreeGrafter"/>
</dbReference>
<keyword evidence="3" id="KW-0413">Isomerase</keyword>
<comment type="similarity">
    <text evidence="1">Belongs to the LacAB/RpiB family.</text>
</comment>
<dbReference type="AlphaFoldDB" id="A0A2H0KAG1"/>
<gene>
    <name evidence="3" type="ORF">COV91_05370</name>
</gene>
<protein>
    <submittedName>
        <fullName evidence="3">Ribose-5-phosphate isomerase</fullName>
    </submittedName>
</protein>
<dbReference type="Gene3D" id="3.40.1400.10">
    <property type="entry name" value="Sugar-phosphate isomerase, RpiB/LacA/LacB"/>
    <property type="match status" value="1"/>
</dbReference>
<dbReference type="PANTHER" id="PTHR30345">
    <property type="entry name" value="RIBOSE-5-PHOSPHATE ISOMERASE B"/>
    <property type="match status" value="1"/>
</dbReference>
<evidence type="ECO:0000313" key="4">
    <source>
        <dbReference type="Proteomes" id="UP000229342"/>
    </source>
</evidence>
<reference evidence="3 4" key="1">
    <citation type="submission" date="2017-09" db="EMBL/GenBank/DDBJ databases">
        <title>Depth-based differentiation of microbial function through sediment-hosted aquifers and enrichment of novel symbionts in the deep terrestrial subsurface.</title>
        <authorList>
            <person name="Probst A.J."/>
            <person name="Ladd B."/>
            <person name="Jarett J.K."/>
            <person name="Geller-Mcgrath D.E."/>
            <person name="Sieber C.M."/>
            <person name="Emerson J.B."/>
            <person name="Anantharaman K."/>
            <person name="Thomas B.C."/>
            <person name="Malmstrom R."/>
            <person name="Stieglmeier M."/>
            <person name="Klingl A."/>
            <person name="Woyke T."/>
            <person name="Ryan C.M."/>
            <person name="Banfield J.F."/>
        </authorList>
    </citation>
    <scope>NUCLEOTIDE SEQUENCE [LARGE SCALE GENOMIC DNA]</scope>
    <source>
        <strain evidence="3">CG11_big_fil_rev_8_21_14_0_20_46_11</strain>
    </source>
</reference>
<dbReference type="NCBIfam" id="TIGR00689">
    <property type="entry name" value="rpiB_lacA_lacB"/>
    <property type="match status" value="1"/>
</dbReference>
<feature type="binding site" evidence="2">
    <location>
        <position position="140"/>
    </location>
    <ligand>
        <name>D-ribulose 5-phosphate</name>
        <dbReference type="ChEBI" id="CHEBI:58121"/>
    </ligand>
</feature>
<dbReference type="Pfam" id="PF02502">
    <property type="entry name" value="LacAB_rpiB"/>
    <property type="match status" value="1"/>
</dbReference>
<dbReference type="SUPFAM" id="SSF89623">
    <property type="entry name" value="Ribose/Galactose isomerase RpiB/AlsB"/>
    <property type="match status" value="1"/>
</dbReference>
<feature type="binding site" evidence="2">
    <location>
        <begin position="8"/>
        <end position="9"/>
    </location>
    <ligand>
        <name>D-ribulose 5-phosphate</name>
        <dbReference type="ChEBI" id="CHEBI:58121"/>
    </ligand>
</feature>
<evidence type="ECO:0000256" key="1">
    <source>
        <dbReference type="ARBA" id="ARBA00008754"/>
    </source>
</evidence>
<dbReference type="InterPro" id="IPR003500">
    <property type="entry name" value="RpiB_LacA_LacB"/>
</dbReference>
<evidence type="ECO:0000256" key="2">
    <source>
        <dbReference type="PIRSR" id="PIRSR005384-2"/>
    </source>
</evidence>